<dbReference type="AlphaFoldDB" id="A0A1G6HV03"/>
<dbReference type="PANTHER" id="PTHR43649:SF14">
    <property type="entry name" value="BLR3389 PROTEIN"/>
    <property type="match status" value="1"/>
</dbReference>
<evidence type="ECO:0000313" key="2">
    <source>
        <dbReference type="Proteomes" id="UP000199039"/>
    </source>
</evidence>
<proteinExistence type="predicted"/>
<protein>
    <submittedName>
        <fullName evidence="1">Carbohydrate ABC transporter substrate-binding protein, CUT1 family</fullName>
    </submittedName>
</protein>
<dbReference type="InterPro" id="IPR006059">
    <property type="entry name" value="SBP"/>
</dbReference>
<accession>A0A1G6HV03</accession>
<evidence type="ECO:0000313" key="1">
    <source>
        <dbReference type="EMBL" id="SDB98147.1"/>
    </source>
</evidence>
<reference evidence="1 2" key="1">
    <citation type="submission" date="2016-09" db="EMBL/GenBank/DDBJ databases">
        <authorList>
            <person name="Capua I."/>
            <person name="De Benedictis P."/>
            <person name="Joannis T."/>
            <person name="Lombin L.H."/>
            <person name="Cattoli G."/>
        </authorList>
    </citation>
    <scope>NUCLEOTIDE SEQUENCE [LARGE SCALE GENOMIC DNA]</scope>
    <source>
        <strain evidence="1 2">ISLP-3</strain>
    </source>
</reference>
<name>A0A1G6HV03_9MICO</name>
<dbReference type="STRING" id="1814289.SAMN05216410_1227"/>
<gene>
    <name evidence="1" type="ORF">SAMN05216410_1227</name>
</gene>
<dbReference type="Proteomes" id="UP000199039">
    <property type="component" value="Unassembled WGS sequence"/>
</dbReference>
<organism evidence="1 2">
    <name type="scientific">Sanguibacter gelidistatuariae</name>
    <dbReference type="NCBI Taxonomy" id="1814289"/>
    <lineage>
        <taxon>Bacteria</taxon>
        <taxon>Bacillati</taxon>
        <taxon>Actinomycetota</taxon>
        <taxon>Actinomycetes</taxon>
        <taxon>Micrococcales</taxon>
        <taxon>Sanguibacteraceae</taxon>
        <taxon>Sanguibacter</taxon>
    </lineage>
</organism>
<dbReference type="SUPFAM" id="SSF53850">
    <property type="entry name" value="Periplasmic binding protein-like II"/>
    <property type="match status" value="1"/>
</dbReference>
<dbReference type="EMBL" id="FMYH01000001">
    <property type="protein sequence ID" value="SDB98147.1"/>
    <property type="molecule type" value="Genomic_DNA"/>
</dbReference>
<dbReference type="Pfam" id="PF01547">
    <property type="entry name" value="SBP_bac_1"/>
    <property type="match status" value="1"/>
</dbReference>
<dbReference type="Gene3D" id="3.40.190.10">
    <property type="entry name" value="Periplasmic binding protein-like II"/>
    <property type="match status" value="2"/>
</dbReference>
<keyword evidence="2" id="KW-1185">Reference proteome</keyword>
<sequence length="481" mass="51335">MTTTHTLEHDVTQHRKSLFVGSLVALSLALTACGGTSGPEQTIDTTKNAEATKVTLSFTSNAILGGKNEAEAQWYQDYIIPEFTKQQKAKGIDVTLTFEPNGVDDEKYKTKLALDLQSKSGADVIGMDGIWVGEFAEAGYIKPLTDVAGADVDSWEGWDQMSEAVQQAAAFDGKRYGIPQGADGRVLYYNKTLFEKAGLPADWAPASWDDILAAARALKAAGVSVPIQLNAGTAMGEATTMQGLLPLLVGTGTKVWEDGKWMGNSQGLRDALTLYKTIYVDEGLGDPVLQQETAGRDKSFSEFASSDVGILIESDYLWRSVINPDSGTAPMPDRDSVVGYTKIPAQTPGSGVDGQDFVSMSGGAARVLNPNTEFPQQAWELLAFINSKEAFQNRVASSPIITPRADVNQIVLKDNPMLNFVATEVLPITAYRPGLAEYPEVSLALQEATAQVVAGTSVDDAAAAYQTAVEKIVGSENVASS</sequence>
<dbReference type="PANTHER" id="PTHR43649">
    <property type="entry name" value="ARABINOSE-BINDING PROTEIN-RELATED"/>
    <property type="match status" value="1"/>
</dbReference>
<dbReference type="InterPro" id="IPR050490">
    <property type="entry name" value="Bact_solute-bd_prot1"/>
</dbReference>